<keyword evidence="1" id="KW-0648">Protein biosynthesis</keyword>
<dbReference type="EMBL" id="SWAV01000009">
    <property type="protein sequence ID" value="TKA89379.1"/>
    <property type="molecule type" value="Genomic_DNA"/>
</dbReference>
<dbReference type="NCBIfam" id="TIGR00135">
    <property type="entry name" value="gatC"/>
    <property type="match status" value="1"/>
</dbReference>
<reference evidence="4 7" key="2">
    <citation type="submission" date="2019-04" db="EMBL/GenBank/DDBJ databases">
        <title>Crypto-aerobic microbial life in anoxic (sulfidic) marine sediments.</title>
        <authorList>
            <person name="Bhattacharya S."/>
            <person name="Roy C."/>
            <person name="Mondal N."/>
            <person name="Sarkar J."/>
            <person name="Mandal S."/>
            <person name="Rameez M.J."/>
            <person name="Ghosh W."/>
        </authorList>
    </citation>
    <scope>NUCLEOTIDE SEQUENCE [LARGE SCALE GENOMIC DNA]</scope>
    <source>
        <strain evidence="4 7">SBBB</strain>
    </source>
</reference>
<dbReference type="PANTHER" id="PTHR15004">
    <property type="entry name" value="GLUTAMYL-TRNA(GLN) AMIDOTRANSFERASE SUBUNIT C, MITOCHONDRIAL"/>
    <property type="match status" value="1"/>
</dbReference>
<name>A0A031M7J6_9GAMM</name>
<evidence type="ECO:0000313" key="6">
    <source>
        <dbReference type="Proteomes" id="UP000186904"/>
    </source>
</evidence>
<dbReference type="Pfam" id="PF02686">
    <property type="entry name" value="GatC"/>
    <property type="match status" value="1"/>
</dbReference>
<evidence type="ECO:0000256" key="1">
    <source>
        <dbReference type="HAMAP-Rule" id="MF_00122"/>
    </source>
</evidence>
<comment type="similarity">
    <text evidence="1">Belongs to the GatC family.</text>
</comment>
<dbReference type="GO" id="GO:0006450">
    <property type="term" value="P:regulation of translational fidelity"/>
    <property type="evidence" value="ECO:0007669"/>
    <property type="project" value="InterPro"/>
</dbReference>
<dbReference type="EC" id="6.3.5.-" evidence="1"/>
<evidence type="ECO:0000313" key="3">
    <source>
        <dbReference type="EMBL" id="SFM38581.1"/>
    </source>
</evidence>
<dbReference type="EMBL" id="FOUA01000010">
    <property type="protein sequence ID" value="SFM38581.1"/>
    <property type="molecule type" value="Genomic_DNA"/>
</dbReference>
<evidence type="ECO:0000313" key="5">
    <source>
        <dbReference type="Proteomes" id="UP000186599"/>
    </source>
</evidence>
<dbReference type="EMBL" id="FOGN01000010">
    <property type="protein sequence ID" value="SES36682.1"/>
    <property type="molecule type" value="Genomic_DNA"/>
</dbReference>
<comment type="catalytic activity">
    <reaction evidence="1">
        <text>L-aspartyl-tRNA(Asn) + L-glutamine + ATP + H2O = L-asparaginyl-tRNA(Asn) + L-glutamate + ADP + phosphate + 2 H(+)</text>
        <dbReference type="Rhea" id="RHEA:14513"/>
        <dbReference type="Rhea" id="RHEA-COMP:9674"/>
        <dbReference type="Rhea" id="RHEA-COMP:9677"/>
        <dbReference type="ChEBI" id="CHEBI:15377"/>
        <dbReference type="ChEBI" id="CHEBI:15378"/>
        <dbReference type="ChEBI" id="CHEBI:29985"/>
        <dbReference type="ChEBI" id="CHEBI:30616"/>
        <dbReference type="ChEBI" id="CHEBI:43474"/>
        <dbReference type="ChEBI" id="CHEBI:58359"/>
        <dbReference type="ChEBI" id="CHEBI:78515"/>
        <dbReference type="ChEBI" id="CHEBI:78516"/>
        <dbReference type="ChEBI" id="CHEBI:456216"/>
    </reaction>
</comment>
<proteinExistence type="inferred from homology"/>
<dbReference type="SUPFAM" id="SSF141000">
    <property type="entry name" value="Glu-tRNAGln amidotransferase C subunit"/>
    <property type="match status" value="1"/>
</dbReference>
<dbReference type="GO" id="GO:0016740">
    <property type="term" value="F:transferase activity"/>
    <property type="evidence" value="ECO:0007669"/>
    <property type="project" value="UniProtKB-KW"/>
</dbReference>
<protein>
    <recommendedName>
        <fullName evidence="1">Aspartyl/glutamyl-tRNA(Asn/Gln) amidotransferase subunit C</fullName>
        <shortName evidence="1">Asp/Glu-ADT subunit C</shortName>
        <ecNumber evidence="1">6.3.5.-</ecNumber>
    </recommendedName>
</protein>
<organism evidence="4 7">
    <name type="scientific">Halopseudomonas bauzanensis</name>
    <dbReference type="NCBI Taxonomy" id="653930"/>
    <lineage>
        <taxon>Bacteria</taxon>
        <taxon>Pseudomonadati</taxon>
        <taxon>Pseudomonadota</taxon>
        <taxon>Gammaproteobacteria</taxon>
        <taxon>Pseudomonadales</taxon>
        <taxon>Pseudomonadaceae</taxon>
        <taxon>Halopseudomonas</taxon>
    </lineage>
</organism>
<dbReference type="RefSeq" id="WP_036992930.1">
    <property type="nucleotide sequence ID" value="NZ_FOGN01000010.1"/>
</dbReference>
<keyword evidence="1" id="KW-0436">Ligase</keyword>
<dbReference type="Proteomes" id="UP000186904">
    <property type="component" value="Unassembled WGS sequence"/>
</dbReference>
<dbReference type="PANTHER" id="PTHR15004:SF0">
    <property type="entry name" value="GLUTAMYL-TRNA(GLN) AMIDOTRANSFERASE SUBUNIT C, MITOCHONDRIAL"/>
    <property type="match status" value="1"/>
</dbReference>
<accession>A0A031M7J6</accession>
<dbReference type="STRING" id="653930.SAMN05216589_0044"/>
<dbReference type="Proteomes" id="UP000305198">
    <property type="component" value="Unassembled WGS sequence"/>
</dbReference>
<dbReference type="Proteomes" id="UP000186599">
    <property type="component" value="Unassembled WGS sequence"/>
</dbReference>
<dbReference type="InterPro" id="IPR003837">
    <property type="entry name" value="GatC"/>
</dbReference>
<dbReference type="AlphaFoldDB" id="A0A031M7J6"/>
<evidence type="ECO:0000313" key="4">
    <source>
        <dbReference type="EMBL" id="TKA89379.1"/>
    </source>
</evidence>
<keyword evidence="1" id="KW-0067">ATP-binding</keyword>
<keyword evidence="4" id="KW-0808">Transferase</keyword>
<evidence type="ECO:0000313" key="2">
    <source>
        <dbReference type="EMBL" id="SES36682.1"/>
    </source>
</evidence>
<comment type="subunit">
    <text evidence="1">Heterotrimer of A, B and C subunits.</text>
</comment>
<dbReference type="HAMAP" id="MF_00122">
    <property type="entry name" value="GatC"/>
    <property type="match status" value="1"/>
</dbReference>
<dbReference type="InterPro" id="IPR036113">
    <property type="entry name" value="Asp/Glu-ADT_sf_sub_c"/>
</dbReference>
<comment type="function">
    <text evidence="1">Allows the formation of correctly charged Asn-tRNA(Asn) or Gln-tRNA(Gln) through the transamidation of misacylated Asp-tRNA(Asn) or Glu-tRNA(Gln) in organisms which lack either or both of asparaginyl-tRNA or glutaminyl-tRNA synthetases. The reaction takes place in the presence of glutamine and ATP through an activated phospho-Asp-tRNA(Asn) or phospho-Glu-tRNA(Gln).</text>
</comment>
<dbReference type="OrthoDB" id="9794326at2"/>
<dbReference type="GO" id="GO:0005524">
    <property type="term" value="F:ATP binding"/>
    <property type="evidence" value="ECO:0007669"/>
    <property type="project" value="UniProtKB-KW"/>
</dbReference>
<dbReference type="Gene3D" id="1.10.20.60">
    <property type="entry name" value="Glu-tRNAGln amidotransferase C subunit, N-terminal domain"/>
    <property type="match status" value="1"/>
</dbReference>
<keyword evidence="5" id="KW-1185">Reference proteome</keyword>
<dbReference type="GO" id="GO:0050567">
    <property type="term" value="F:glutaminyl-tRNA synthase (glutamine-hydrolyzing) activity"/>
    <property type="evidence" value="ECO:0007669"/>
    <property type="project" value="UniProtKB-UniRule"/>
</dbReference>
<evidence type="ECO:0000313" key="7">
    <source>
        <dbReference type="Proteomes" id="UP000305198"/>
    </source>
</evidence>
<sequence>MALDRSDVEQIAHLARIALHGDDITATTDKLAGIMGLIDQLQAVDTSGVEPLAHPLETTQRLRTDAVTEINQRDALQAIAPATEQGLYLVPRVIE</sequence>
<dbReference type="GO" id="GO:0070681">
    <property type="term" value="P:glutaminyl-tRNAGln biosynthesis via transamidation"/>
    <property type="evidence" value="ECO:0007669"/>
    <property type="project" value="TreeGrafter"/>
</dbReference>
<gene>
    <name evidence="1 4" type="primary">gatC</name>
    <name evidence="4" type="ORF">FA869_16760</name>
    <name evidence="3" type="ORF">SAMN04487855_0043</name>
    <name evidence="2" type="ORF">SAMN05216589_0044</name>
</gene>
<reference evidence="5 6" key="1">
    <citation type="submission" date="2016-10" db="EMBL/GenBank/DDBJ databases">
        <authorList>
            <person name="de Groot N.N."/>
        </authorList>
    </citation>
    <scope>NUCLEOTIDE SEQUENCE [LARGE SCALE GENOMIC DNA]</scope>
    <source>
        <strain evidence="3 5">CGMCC 1.9095</strain>
        <strain evidence="2 6">DSM 22558</strain>
    </source>
</reference>
<dbReference type="GO" id="GO:0006412">
    <property type="term" value="P:translation"/>
    <property type="evidence" value="ECO:0007669"/>
    <property type="project" value="UniProtKB-UniRule"/>
</dbReference>
<comment type="catalytic activity">
    <reaction evidence="1">
        <text>L-glutamyl-tRNA(Gln) + L-glutamine + ATP + H2O = L-glutaminyl-tRNA(Gln) + L-glutamate + ADP + phosphate + H(+)</text>
        <dbReference type="Rhea" id="RHEA:17521"/>
        <dbReference type="Rhea" id="RHEA-COMP:9681"/>
        <dbReference type="Rhea" id="RHEA-COMP:9684"/>
        <dbReference type="ChEBI" id="CHEBI:15377"/>
        <dbReference type="ChEBI" id="CHEBI:15378"/>
        <dbReference type="ChEBI" id="CHEBI:29985"/>
        <dbReference type="ChEBI" id="CHEBI:30616"/>
        <dbReference type="ChEBI" id="CHEBI:43474"/>
        <dbReference type="ChEBI" id="CHEBI:58359"/>
        <dbReference type="ChEBI" id="CHEBI:78520"/>
        <dbReference type="ChEBI" id="CHEBI:78521"/>
        <dbReference type="ChEBI" id="CHEBI:456216"/>
    </reaction>
</comment>
<keyword evidence="1" id="KW-0547">Nucleotide-binding</keyword>